<dbReference type="RefSeq" id="WP_054969952.1">
    <property type="nucleotide sequence ID" value="NZ_LJCO01000064.1"/>
</dbReference>
<organism evidence="9 10">
    <name type="scientific">Alicyclobacillus ferrooxydans</name>
    <dbReference type="NCBI Taxonomy" id="471514"/>
    <lineage>
        <taxon>Bacteria</taxon>
        <taxon>Bacillati</taxon>
        <taxon>Bacillota</taxon>
        <taxon>Bacilli</taxon>
        <taxon>Bacillales</taxon>
        <taxon>Alicyclobacillaceae</taxon>
        <taxon>Alicyclobacillus</taxon>
    </lineage>
</organism>
<sequence length="835" mass="94276">MESSESIHPDKNTHASGRVGSEHKLGQVIGYVTDAGSSGKVHRFYTPDGNFAVRFLNHDTIRIKMFSGDDVDWSSTQAVEPVASFADLENAVTVDVLPEESVITLATETLRVVVWKYPFSLQVFTKDGTLVYKTDSVWIDKSGSVKWIAQSDETEHFYGLGEKTSFLDKRGERYEMWNSDVYAPHVPEIEALYESIPLLLHMRETLSYGVFLDNPGRTVFDMRSRKDAYTIQTSTGDLDLYIFFGPSIKQVIEKYTGLTGRMPLPPKWALGYHQSRYSYMDQEEVLELARTFRAKQIPCDVIHLDIHYMEGYRVFTFDQARFPDPKAMMTELAEMGFHIVPIVDPGVKRDPRYPIYKEGIAGNFFCKTIEGTVYTGDVWPGESAFPDFTSDNVAAWWGEKQRFYTDLGIRGIWNDMNEPAIFNEIKTMEPHIMHDNNGNPKTHAELHNLYGMLMSKATYEGLRSQVGEERPFVLTRAGYSGVQRYAAVWTGDNRSFWEHMAMAMPMVLNLGLSGVTFSGPDVGGFAHHTTGELLTRWTQMGAFFPFFRNHSALDTLRQEPWAFDEPYETIIRDYTNWRYRWMPHLYSLFYGATQTGVPVVRPLVLEYPSDPRTTNISDQFLLGEGILVAPIYRPDTTARSVYLPEGVWYDYWTGQRYNTPGHILADAPLDKIPMYIKAGTVIAEQPVVQHHVNGSPVAGGQLLFRVYAGNLNGSSVYTFYEDDGFTFAHEQGEYNLWEITVNESGAASGAGGAADGNTTELRIEWNRRQDGYNAGRAAIDLQIHQLSFEPSTVDGLNQVSSVAELASAPTGWHYDSATHTLYVKAADDVASLTVR</sequence>
<evidence type="ECO:0000256" key="2">
    <source>
        <dbReference type="ARBA" id="ARBA00022801"/>
    </source>
</evidence>
<dbReference type="InterPro" id="IPR030458">
    <property type="entry name" value="Glyco_hydro_31_AS"/>
</dbReference>
<dbReference type="SUPFAM" id="SSF51011">
    <property type="entry name" value="Glycosyl hydrolase domain"/>
    <property type="match status" value="1"/>
</dbReference>
<dbReference type="InterPro" id="IPR025887">
    <property type="entry name" value="Glyco_hydro_31_N_dom"/>
</dbReference>
<dbReference type="PROSITE" id="PS00707">
    <property type="entry name" value="GLYCOSYL_HYDROL_F31_2"/>
    <property type="match status" value="1"/>
</dbReference>
<dbReference type="InterPro" id="IPR048395">
    <property type="entry name" value="Glyco_hydro_31_C"/>
</dbReference>
<dbReference type="SUPFAM" id="SSF74650">
    <property type="entry name" value="Galactose mutarotase-like"/>
    <property type="match status" value="1"/>
</dbReference>
<evidence type="ECO:0000313" key="9">
    <source>
        <dbReference type="EMBL" id="KPV42959.1"/>
    </source>
</evidence>
<dbReference type="PANTHER" id="PTHR22762:SF166">
    <property type="entry name" value="ALPHA-GLUCOSIDASE"/>
    <property type="match status" value="1"/>
</dbReference>
<evidence type="ECO:0000256" key="4">
    <source>
        <dbReference type="RuleBase" id="RU361185"/>
    </source>
</evidence>
<evidence type="ECO:0000256" key="1">
    <source>
        <dbReference type="ARBA" id="ARBA00007806"/>
    </source>
</evidence>
<comment type="caution">
    <text evidence="9">The sequence shown here is derived from an EMBL/GenBank/DDBJ whole genome shotgun (WGS) entry which is preliminary data.</text>
</comment>
<dbReference type="GO" id="GO:0005975">
    <property type="term" value="P:carbohydrate metabolic process"/>
    <property type="evidence" value="ECO:0007669"/>
    <property type="project" value="InterPro"/>
</dbReference>
<dbReference type="InterPro" id="IPR013780">
    <property type="entry name" value="Glyco_hydro_b"/>
</dbReference>
<dbReference type="GO" id="GO:0030246">
    <property type="term" value="F:carbohydrate binding"/>
    <property type="evidence" value="ECO:0007669"/>
    <property type="project" value="InterPro"/>
</dbReference>
<evidence type="ECO:0000259" key="8">
    <source>
        <dbReference type="Pfam" id="PF21365"/>
    </source>
</evidence>
<keyword evidence="3 4" id="KW-0326">Glycosidase</keyword>
<dbReference type="OrthoDB" id="176168at2"/>
<dbReference type="Pfam" id="PF21365">
    <property type="entry name" value="Glyco_hydro_31_3rd"/>
    <property type="match status" value="1"/>
</dbReference>
<dbReference type="InterPro" id="IPR011013">
    <property type="entry name" value="Gal_mutarotase_sf_dom"/>
</dbReference>
<name>A0A0P9CTI0_9BACL</name>
<dbReference type="Gene3D" id="2.60.40.1760">
    <property type="entry name" value="glycosyl hydrolase (family 31)"/>
    <property type="match status" value="1"/>
</dbReference>
<dbReference type="InterPro" id="IPR017853">
    <property type="entry name" value="GH"/>
</dbReference>
<keyword evidence="2 4" id="KW-0378">Hydrolase</keyword>
<dbReference type="Pfam" id="PF17137">
    <property type="entry name" value="DUF5110"/>
    <property type="match status" value="1"/>
</dbReference>
<feature type="domain" description="Glycoside hydrolase family 31 N-terminal" evidence="6">
    <location>
        <begin position="51"/>
        <end position="221"/>
    </location>
</feature>
<dbReference type="PROSITE" id="PS00129">
    <property type="entry name" value="GLYCOSYL_HYDROL_F31_1"/>
    <property type="match status" value="1"/>
</dbReference>
<reference evidence="9 10" key="1">
    <citation type="submission" date="2015-09" db="EMBL/GenBank/DDBJ databases">
        <title>Draft genome sequence of Alicyclobacillus ferrooxydans DSM 22381.</title>
        <authorList>
            <person name="Hemp J."/>
        </authorList>
    </citation>
    <scope>NUCLEOTIDE SEQUENCE [LARGE SCALE GENOMIC DNA]</scope>
    <source>
        <strain evidence="9 10">TC-34</strain>
    </source>
</reference>
<dbReference type="SUPFAM" id="SSF51445">
    <property type="entry name" value="(Trans)glycosidases"/>
    <property type="match status" value="1"/>
</dbReference>
<evidence type="ECO:0000259" key="5">
    <source>
        <dbReference type="Pfam" id="PF01055"/>
    </source>
</evidence>
<dbReference type="InterPro" id="IPR033403">
    <property type="entry name" value="DUF5110"/>
</dbReference>
<feature type="domain" description="Glycoside hydrolase family 31 TIM barrel" evidence="5">
    <location>
        <begin position="263"/>
        <end position="588"/>
    </location>
</feature>
<evidence type="ECO:0000259" key="7">
    <source>
        <dbReference type="Pfam" id="PF17137"/>
    </source>
</evidence>
<evidence type="ECO:0000313" key="10">
    <source>
        <dbReference type="Proteomes" id="UP000050482"/>
    </source>
</evidence>
<accession>A0A0P9CTI0</accession>
<dbReference type="PANTHER" id="PTHR22762">
    <property type="entry name" value="ALPHA-GLUCOSIDASE"/>
    <property type="match status" value="1"/>
</dbReference>
<dbReference type="GO" id="GO:0090599">
    <property type="term" value="F:alpha-glucosidase activity"/>
    <property type="evidence" value="ECO:0007669"/>
    <property type="project" value="UniProtKB-ARBA"/>
</dbReference>
<dbReference type="Gene3D" id="2.60.40.1180">
    <property type="entry name" value="Golgi alpha-mannosidase II"/>
    <property type="match status" value="2"/>
</dbReference>
<dbReference type="CDD" id="cd14752">
    <property type="entry name" value="GH31_N"/>
    <property type="match status" value="1"/>
</dbReference>
<dbReference type="InterPro" id="IPR000322">
    <property type="entry name" value="Glyco_hydro_31_TIM"/>
</dbReference>
<dbReference type="PATRIC" id="fig|471514.4.peg.2560"/>
<dbReference type="Pfam" id="PF13802">
    <property type="entry name" value="Gal_mutarotas_2"/>
    <property type="match status" value="1"/>
</dbReference>
<comment type="similarity">
    <text evidence="1 4">Belongs to the glycosyl hydrolase 31 family.</text>
</comment>
<keyword evidence="10" id="KW-1185">Reference proteome</keyword>
<gene>
    <name evidence="9" type="ORF">AN477_14865</name>
</gene>
<dbReference type="EMBL" id="LJCO01000064">
    <property type="protein sequence ID" value="KPV42959.1"/>
    <property type="molecule type" value="Genomic_DNA"/>
</dbReference>
<evidence type="ECO:0000259" key="6">
    <source>
        <dbReference type="Pfam" id="PF13802"/>
    </source>
</evidence>
<dbReference type="Proteomes" id="UP000050482">
    <property type="component" value="Unassembled WGS sequence"/>
</dbReference>
<dbReference type="Gene3D" id="3.20.20.80">
    <property type="entry name" value="Glycosidases"/>
    <property type="match status" value="2"/>
</dbReference>
<dbReference type="Pfam" id="PF01055">
    <property type="entry name" value="Glyco_hydro_31_2nd"/>
    <property type="match status" value="1"/>
</dbReference>
<dbReference type="STRING" id="471514.AN477_14865"/>
<dbReference type="CDD" id="cd06604">
    <property type="entry name" value="GH31_glucosidase_II_MalA"/>
    <property type="match status" value="1"/>
</dbReference>
<proteinExistence type="inferred from homology"/>
<evidence type="ECO:0000256" key="3">
    <source>
        <dbReference type="ARBA" id="ARBA00023295"/>
    </source>
</evidence>
<protein>
    <submittedName>
        <fullName evidence="9">Alpha-glucosidase</fullName>
    </submittedName>
</protein>
<dbReference type="AlphaFoldDB" id="A0A0P9CTI0"/>
<feature type="domain" description="DUF5110" evidence="7">
    <location>
        <begin position="702"/>
        <end position="755"/>
    </location>
</feature>
<dbReference type="InterPro" id="IPR030459">
    <property type="entry name" value="Glyco_hydro_31_CS"/>
</dbReference>
<feature type="domain" description="Glycosyl hydrolase family 31 C-terminal" evidence="8">
    <location>
        <begin position="596"/>
        <end position="682"/>
    </location>
</feature>